<evidence type="ECO:0000256" key="7">
    <source>
        <dbReference type="SAM" id="MobiDB-lite"/>
    </source>
</evidence>
<organism evidence="8 9">
    <name type="scientific">Pseudopithomyces chartarum</name>
    <dbReference type="NCBI Taxonomy" id="1892770"/>
    <lineage>
        <taxon>Eukaryota</taxon>
        <taxon>Fungi</taxon>
        <taxon>Dikarya</taxon>
        <taxon>Ascomycota</taxon>
        <taxon>Pezizomycotina</taxon>
        <taxon>Dothideomycetes</taxon>
        <taxon>Pleosporomycetidae</taxon>
        <taxon>Pleosporales</taxon>
        <taxon>Massarineae</taxon>
        <taxon>Didymosphaeriaceae</taxon>
        <taxon>Pseudopithomyces</taxon>
    </lineage>
</organism>
<dbReference type="InterPro" id="IPR019189">
    <property type="entry name" value="Ribosomal_mL41"/>
</dbReference>
<reference evidence="8 9" key="1">
    <citation type="submission" date="2021-02" db="EMBL/GenBank/DDBJ databases">
        <title>Genome assembly of Pseudopithomyces chartarum.</title>
        <authorList>
            <person name="Jauregui R."/>
            <person name="Singh J."/>
            <person name="Voisey C."/>
        </authorList>
    </citation>
    <scope>NUCLEOTIDE SEQUENCE [LARGE SCALE GENOMIC DNA]</scope>
    <source>
        <strain evidence="8 9">AGR01</strain>
    </source>
</reference>
<dbReference type="PANTHER" id="PTHR21338">
    <property type="entry name" value="MITOCHONDRIAL RIBOSOMAL PROTEIN L41"/>
    <property type="match status" value="1"/>
</dbReference>
<feature type="region of interest" description="Disordered" evidence="7">
    <location>
        <begin position="108"/>
        <end position="142"/>
    </location>
</feature>
<proteinExistence type="inferred from homology"/>
<dbReference type="Proteomes" id="UP001280581">
    <property type="component" value="Unassembled WGS sequence"/>
</dbReference>
<evidence type="ECO:0000256" key="1">
    <source>
        <dbReference type="ARBA" id="ARBA00004173"/>
    </source>
</evidence>
<keyword evidence="9" id="KW-1185">Reference proteome</keyword>
<keyword evidence="5" id="KW-0496">Mitochondrion</keyword>
<dbReference type="PANTHER" id="PTHR21338:SF0">
    <property type="entry name" value="LARGE RIBOSOMAL SUBUNIT PROTEIN ML41"/>
    <property type="match status" value="1"/>
</dbReference>
<dbReference type="AlphaFoldDB" id="A0AAN6M1K4"/>
<sequence length="142" mass="16411">MKPTQCLQKTLRRLPLSTKQAGREYYKGNRVGSMGTLDKYGRFHPDYSKIRTFVYPAKGTKNFELTPFVSSRTSENMQTSLEAWEPVPEPMTGEAYLQRWKAEGGHDVVDVPAYHNPTQKQTNMPEVWEQPAKKSDKTIWQK</sequence>
<evidence type="ECO:0000256" key="5">
    <source>
        <dbReference type="ARBA" id="ARBA00023128"/>
    </source>
</evidence>
<feature type="compositionally biased region" description="Basic and acidic residues" evidence="7">
    <location>
        <begin position="131"/>
        <end position="142"/>
    </location>
</feature>
<protein>
    <submittedName>
        <fullName evidence="8">Uncharacterized protein</fullName>
    </submittedName>
</protein>
<comment type="similarity">
    <text evidence="2">Belongs to the mitochondrion-specific ribosomal protein mL41 family.</text>
</comment>
<evidence type="ECO:0000256" key="2">
    <source>
        <dbReference type="ARBA" id="ARBA00010152"/>
    </source>
</evidence>
<accession>A0AAN6M1K4</accession>
<evidence type="ECO:0000313" key="9">
    <source>
        <dbReference type="Proteomes" id="UP001280581"/>
    </source>
</evidence>
<dbReference type="GO" id="GO:0005762">
    <property type="term" value="C:mitochondrial large ribosomal subunit"/>
    <property type="evidence" value="ECO:0007669"/>
    <property type="project" value="InterPro"/>
</dbReference>
<comment type="caution">
    <text evidence="8">The sequence shown here is derived from an EMBL/GenBank/DDBJ whole genome shotgun (WGS) entry which is preliminary data.</text>
</comment>
<gene>
    <name evidence="8" type="ORF">GRF29_44g1308955</name>
</gene>
<comment type="subcellular location">
    <subcellularLocation>
        <location evidence="1">Mitochondrion</location>
    </subcellularLocation>
</comment>
<keyword evidence="3" id="KW-0809">Transit peptide</keyword>
<keyword evidence="4" id="KW-0689">Ribosomal protein</keyword>
<dbReference type="GO" id="GO:0006412">
    <property type="term" value="P:translation"/>
    <property type="evidence" value="ECO:0007669"/>
    <property type="project" value="TreeGrafter"/>
</dbReference>
<keyword evidence="6" id="KW-0687">Ribonucleoprotein</keyword>
<evidence type="ECO:0000313" key="8">
    <source>
        <dbReference type="EMBL" id="KAK3210012.1"/>
    </source>
</evidence>
<name>A0AAN6M1K4_9PLEO</name>
<evidence type="ECO:0000256" key="3">
    <source>
        <dbReference type="ARBA" id="ARBA00022946"/>
    </source>
</evidence>
<dbReference type="EMBL" id="WVTA01000005">
    <property type="protein sequence ID" value="KAK3210012.1"/>
    <property type="molecule type" value="Genomic_DNA"/>
</dbReference>
<dbReference type="Pfam" id="PF09809">
    <property type="entry name" value="MRP-L27"/>
    <property type="match status" value="1"/>
</dbReference>
<dbReference type="GO" id="GO:0003735">
    <property type="term" value="F:structural constituent of ribosome"/>
    <property type="evidence" value="ECO:0007669"/>
    <property type="project" value="InterPro"/>
</dbReference>
<evidence type="ECO:0000256" key="4">
    <source>
        <dbReference type="ARBA" id="ARBA00022980"/>
    </source>
</evidence>
<evidence type="ECO:0000256" key="6">
    <source>
        <dbReference type="ARBA" id="ARBA00023274"/>
    </source>
</evidence>